<dbReference type="EMBL" id="JYDJ01000561">
    <property type="protein sequence ID" value="KRX34474.1"/>
    <property type="molecule type" value="Genomic_DNA"/>
</dbReference>
<comment type="caution">
    <text evidence="1">The sequence shown here is derived from an EMBL/GenBank/DDBJ whole genome shotgun (WGS) entry which is preliminary data.</text>
</comment>
<reference evidence="1 2" key="1">
    <citation type="submission" date="2015-01" db="EMBL/GenBank/DDBJ databases">
        <title>Evolution of Trichinella species and genotypes.</title>
        <authorList>
            <person name="Korhonen P.K."/>
            <person name="Edoardo P."/>
            <person name="Giuseppe L.R."/>
            <person name="Gasser R.B."/>
        </authorList>
    </citation>
    <scope>NUCLEOTIDE SEQUENCE [LARGE SCALE GENOMIC DNA]</scope>
    <source>
        <strain evidence="1">ISS417</strain>
    </source>
</reference>
<name>A0A0V0T648_9BILA</name>
<evidence type="ECO:0000313" key="2">
    <source>
        <dbReference type="Proteomes" id="UP000055048"/>
    </source>
</evidence>
<dbReference type="AlphaFoldDB" id="A0A0V0T648"/>
<accession>A0A0V0T648</accession>
<proteinExistence type="predicted"/>
<evidence type="ECO:0000313" key="1">
    <source>
        <dbReference type="EMBL" id="KRX34474.1"/>
    </source>
</evidence>
<keyword evidence="2" id="KW-1185">Reference proteome</keyword>
<dbReference type="Proteomes" id="UP000055048">
    <property type="component" value="Unassembled WGS sequence"/>
</dbReference>
<sequence length="73" mass="8195">MSLMCTQGLPRWASFRGTIARRLHNVSSQHFDQEGFQLRSLVVGDQPWGAPHWLGVSGVNDAVLHARPPEFQI</sequence>
<protein>
    <submittedName>
        <fullName evidence="1">Uncharacterized protein</fullName>
    </submittedName>
</protein>
<gene>
    <name evidence="1" type="ORF">T05_507</name>
</gene>
<organism evidence="1 2">
    <name type="scientific">Trichinella murrelli</name>
    <dbReference type="NCBI Taxonomy" id="144512"/>
    <lineage>
        <taxon>Eukaryota</taxon>
        <taxon>Metazoa</taxon>
        <taxon>Ecdysozoa</taxon>
        <taxon>Nematoda</taxon>
        <taxon>Enoplea</taxon>
        <taxon>Dorylaimia</taxon>
        <taxon>Trichinellida</taxon>
        <taxon>Trichinellidae</taxon>
        <taxon>Trichinella</taxon>
    </lineage>
</organism>